<dbReference type="CDD" id="cd00041">
    <property type="entry name" value="CUB"/>
    <property type="match status" value="1"/>
</dbReference>
<dbReference type="InterPro" id="IPR026444">
    <property type="entry name" value="Secre_tail"/>
</dbReference>
<dbReference type="InterPro" id="IPR013783">
    <property type="entry name" value="Ig-like_fold"/>
</dbReference>
<evidence type="ECO:0000256" key="2">
    <source>
        <dbReference type="ARBA" id="ARBA00011901"/>
    </source>
</evidence>
<dbReference type="NCBIfam" id="TIGR04183">
    <property type="entry name" value="Por_Secre_tail"/>
    <property type="match status" value="1"/>
</dbReference>
<dbReference type="SMART" id="SM00042">
    <property type="entry name" value="CUB"/>
    <property type="match status" value="1"/>
</dbReference>
<dbReference type="SMART" id="SM00644">
    <property type="entry name" value="Ami_2"/>
    <property type="match status" value="1"/>
</dbReference>
<feature type="domain" description="PKD" evidence="9">
    <location>
        <begin position="1000"/>
        <end position="1077"/>
    </location>
</feature>
<dbReference type="Pfam" id="PF01510">
    <property type="entry name" value="Amidase_2"/>
    <property type="match status" value="1"/>
</dbReference>
<dbReference type="EC" id="3.5.1.28" evidence="2"/>
<dbReference type="InterPro" id="IPR002502">
    <property type="entry name" value="Amidase_domain"/>
</dbReference>
<feature type="domain" description="Fibronectin type-III" evidence="10">
    <location>
        <begin position="808"/>
        <end position="916"/>
    </location>
</feature>
<gene>
    <name evidence="11" type="ORF">CRYO30217_00620</name>
</gene>
<keyword evidence="12" id="KW-1185">Reference proteome</keyword>
<dbReference type="InterPro" id="IPR000859">
    <property type="entry name" value="CUB_dom"/>
</dbReference>
<keyword evidence="4" id="KW-0378">Hydrolase</keyword>
<dbReference type="InterPro" id="IPR003961">
    <property type="entry name" value="FN3_dom"/>
</dbReference>
<dbReference type="Gene3D" id="2.60.120.560">
    <property type="entry name" value="Exo-inulinase, domain 1"/>
    <property type="match status" value="1"/>
</dbReference>
<organism evidence="11 12">
    <name type="scientific">Parvicella tangerina</name>
    <dbReference type="NCBI Taxonomy" id="2829795"/>
    <lineage>
        <taxon>Bacteria</taxon>
        <taxon>Pseudomonadati</taxon>
        <taxon>Bacteroidota</taxon>
        <taxon>Flavobacteriia</taxon>
        <taxon>Flavobacteriales</taxon>
        <taxon>Parvicellaceae</taxon>
        <taxon>Parvicella</taxon>
    </lineage>
</organism>
<dbReference type="InterPro" id="IPR000601">
    <property type="entry name" value="PKD_dom"/>
</dbReference>
<dbReference type="SUPFAM" id="SSF49899">
    <property type="entry name" value="Concanavalin A-like lectins/glucanases"/>
    <property type="match status" value="1"/>
</dbReference>
<feature type="chain" id="PRO_5037018667" description="N-acetylmuramoyl-L-alanine amidase" evidence="7">
    <location>
        <begin position="20"/>
        <end position="1175"/>
    </location>
</feature>
<protein>
    <recommendedName>
        <fullName evidence="2">N-acetylmuramoyl-L-alanine amidase</fullName>
        <ecNumber evidence="2">3.5.1.28</ecNumber>
    </recommendedName>
</protein>
<dbReference type="Proteomes" id="UP000683507">
    <property type="component" value="Chromosome"/>
</dbReference>
<proteinExistence type="predicted"/>
<dbReference type="InterPro" id="IPR035986">
    <property type="entry name" value="PKD_dom_sf"/>
</dbReference>
<evidence type="ECO:0000256" key="6">
    <source>
        <dbReference type="ARBA" id="ARBA00023316"/>
    </source>
</evidence>
<dbReference type="SUPFAM" id="SSF49854">
    <property type="entry name" value="Spermadhesin, CUB domain"/>
    <property type="match status" value="1"/>
</dbReference>
<comment type="catalytic activity">
    <reaction evidence="1">
        <text>Hydrolyzes the link between N-acetylmuramoyl residues and L-amino acid residues in certain cell-wall glycopeptides.</text>
        <dbReference type="EC" id="3.5.1.28"/>
    </reaction>
</comment>
<dbReference type="CDD" id="cd06583">
    <property type="entry name" value="PGRP"/>
    <property type="match status" value="1"/>
</dbReference>
<dbReference type="PROSITE" id="PS50093">
    <property type="entry name" value="PKD"/>
    <property type="match status" value="2"/>
</dbReference>
<evidence type="ECO:0000256" key="1">
    <source>
        <dbReference type="ARBA" id="ARBA00001561"/>
    </source>
</evidence>
<dbReference type="GO" id="GO:0009254">
    <property type="term" value="P:peptidoglycan turnover"/>
    <property type="evidence" value="ECO:0007669"/>
    <property type="project" value="TreeGrafter"/>
</dbReference>
<dbReference type="GO" id="GO:0004553">
    <property type="term" value="F:hydrolase activity, hydrolyzing O-glycosyl compounds"/>
    <property type="evidence" value="ECO:0007669"/>
    <property type="project" value="UniProtKB-ARBA"/>
</dbReference>
<dbReference type="InterPro" id="IPR051206">
    <property type="entry name" value="NAMLAA_amidase_2"/>
</dbReference>
<dbReference type="GO" id="GO:0009253">
    <property type="term" value="P:peptidoglycan catabolic process"/>
    <property type="evidence" value="ECO:0007669"/>
    <property type="project" value="InterPro"/>
</dbReference>
<dbReference type="Gene3D" id="2.60.40.10">
    <property type="entry name" value="Immunoglobulins"/>
    <property type="match status" value="2"/>
</dbReference>
<keyword evidence="3 7" id="KW-0732">Signal</keyword>
<dbReference type="InterPro" id="IPR013320">
    <property type="entry name" value="ConA-like_dom_sf"/>
</dbReference>
<dbReference type="InterPro" id="IPR036505">
    <property type="entry name" value="Amidase/PGRP_sf"/>
</dbReference>
<dbReference type="KEGG" id="ptan:CRYO30217_00620"/>
<dbReference type="GO" id="GO:0008745">
    <property type="term" value="F:N-acetylmuramoyl-L-alanine amidase activity"/>
    <property type="evidence" value="ECO:0007669"/>
    <property type="project" value="UniProtKB-EC"/>
</dbReference>
<evidence type="ECO:0000313" key="12">
    <source>
        <dbReference type="Proteomes" id="UP000683507"/>
    </source>
</evidence>
<accession>A0A916JKC7</accession>
<dbReference type="PROSITE" id="PS01180">
    <property type="entry name" value="CUB"/>
    <property type="match status" value="1"/>
</dbReference>
<dbReference type="Pfam" id="PF00431">
    <property type="entry name" value="CUB"/>
    <property type="match status" value="1"/>
</dbReference>
<feature type="domain" description="CUB" evidence="8">
    <location>
        <begin position="396"/>
        <end position="508"/>
    </location>
</feature>
<evidence type="ECO:0000259" key="9">
    <source>
        <dbReference type="PROSITE" id="PS50093"/>
    </source>
</evidence>
<dbReference type="Gene3D" id="3.40.80.10">
    <property type="entry name" value="Peptidoglycan recognition protein-like"/>
    <property type="match status" value="1"/>
</dbReference>
<dbReference type="CDD" id="cd00146">
    <property type="entry name" value="PKD"/>
    <property type="match status" value="2"/>
</dbReference>
<reference evidence="11" key="1">
    <citation type="submission" date="2021-04" db="EMBL/GenBank/DDBJ databases">
        <authorList>
            <person name="Rodrigo-Torres L."/>
            <person name="Arahal R. D."/>
            <person name="Lucena T."/>
        </authorList>
    </citation>
    <scope>NUCLEOTIDE SEQUENCE</scope>
    <source>
        <strain evidence="11">AS29M-1</strain>
    </source>
</reference>
<dbReference type="EMBL" id="OU015584">
    <property type="protein sequence ID" value="CAG5078250.1"/>
    <property type="molecule type" value="Genomic_DNA"/>
</dbReference>
<dbReference type="SUPFAM" id="SSF55846">
    <property type="entry name" value="N-acetylmuramoyl-L-alanine amidase-like"/>
    <property type="match status" value="1"/>
</dbReference>
<dbReference type="Pfam" id="PF18911">
    <property type="entry name" value="PKD_4"/>
    <property type="match status" value="2"/>
</dbReference>
<dbReference type="AlphaFoldDB" id="A0A916JKC7"/>
<dbReference type="InterPro" id="IPR035914">
    <property type="entry name" value="Sperma_CUB_dom_sf"/>
</dbReference>
<evidence type="ECO:0000256" key="5">
    <source>
        <dbReference type="ARBA" id="ARBA00023157"/>
    </source>
</evidence>
<keyword evidence="5" id="KW-1015">Disulfide bond</keyword>
<name>A0A916JKC7_9FLAO</name>
<dbReference type="Gene3D" id="2.60.120.290">
    <property type="entry name" value="Spermadhesin, CUB domain"/>
    <property type="match status" value="1"/>
</dbReference>
<dbReference type="PANTHER" id="PTHR30417">
    <property type="entry name" value="N-ACETYLMURAMOYL-L-ALANINE AMIDASE AMID"/>
    <property type="match status" value="1"/>
</dbReference>
<dbReference type="SMART" id="SM00089">
    <property type="entry name" value="PKD"/>
    <property type="match status" value="2"/>
</dbReference>
<dbReference type="GO" id="GO:0071555">
    <property type="term" value="P:cell wall organization"/>
    <property type="evidence" value="ECO:0007669"/>
    <property type="project" value="UniProtKB-KW"/>
</dbReference>
<dbReference type="InterPro" id="IPR022409">
    <property type="entry name" value="PKD/Chitinase_dom"/>
</dbReference>
<evidence type="ECO:0000259" key="8">
    <source>
        <dbReference type="PROSITE" id="PS01180"/>
    </source>
</evidence>
<dbReference type="RefSeq" id="WP_258540850.1">
    <property type="nucleotide sequence ID" value="NZ_OU015584.1"/>
</dbReference>
<feature type="domain" description="PKD" evidence="9">
    <location>
        <begin position="917"/>
        <end position="1002"/>
    </location>
</feature>
<sequence length="1175" mass="127938">MKKILLVVSILTACTEVFSQAIFNTYQQEMDNAYAAYPNVPKGVLEGWSFTMTHFAHLDESTPASCTGIPRTYGVMGLTEDGEGYFRDNLIEVSNLSGYTVQEIKSNPQKNIMAFAAAYDELLNQYQITSNNPKDHLLVLQALCEIPYDHNPANSFALNAHIYSVLKFITKTEYKTAYNIPDYNMDLADIFGQNFEVLSASSISIDSAITSGSGSTYVPMNLKSPDYPPAFWTATPSCNYSSRSGTAVSAMTIHTIQGTYAGAISWAQNCNANVSYHYVVRSSDGQVTQMVLEADKGWHVGSENPYTIGIEHDGYVSDPSWYTTALYEASADICKDVVNSGYGLNPFRTYYGASSSGLNTLGGCTKIKGHQHYPNQSHTDPGINWDWPRYYHLINDNPNITTESNASGTLYDSGGASGNYTDDERYLWLIQPTGASNVTITFNSFDIEANWDYMFVYDGSTTDDPLLGAFTGNTNPGTISSTGGALLIEFRSDCATTSPGWEIVWNSAGGGTGTSDDIAPTTSVSSPSNWVTADFTASFADSDNTGGSGVDNVFYQVIDFDGSDWRANSDNGFFSDNFDQSAIHSDWTSLVGTWSLVNGFLDQSDETEGNTNIYAAVDQNNYDEWLYHYAINVDGSGTYNRRAGFHFMCDDATQTERGNSYFVWFRTDDDKIQIYKTTNNVFNLEVDEPFTLNNNQWYDVKITFDKTSGEIHVWVDNEHAASWTDPTPLSLGNAISFRSGNSYISANNIKVYHNRSSSETITVGTNGDIRYQNTAPTVPSGRVKSIIIDSAQNISSVAFKDVNVDWTVPSQVTSLNDGTGSDIDNQTNNTQLSANWGASLDQHSDIGRYWYAIGSSPGGTDIVNWTDNWFNTSFTHTGLNLNYGSTYYISVKTENGAGLVNTAVTSDGVTIDTPIDPPVASFNYNNTNLCAGDSIQLTNSSTDATSYVWSVSGATLSSNTDSNPYIIFPSSGAYDVTLVATGPGGSDTDTQTINVTVSQEPTANMTVSNSTPLINDVVTFTNSSSNANGYIWDFGDGNTSTDENPWNTFGAAGQYTVTLVAINGTCPNDTATTVVNVMDNSSIEELNGVHSISIYPNPSNGKFIVSLDVEVSTTYTGELFDITGKKVKTLFIKQLTNGVNQVAINLNNSQLANGIYQLKISNSTGAIHKKIIYNK</sequence>
<evidence type="ECO:0000256" key="7">
    <source>
        <dbReference type="SAM" id="SignalP"/>
    </source>
</evidence>
<evidence type="ECO:0000256" key="3">
    <source>
        <dbReference type="ARBA" id="ARBA00022729"/>
    </source>
</evidence>
<dbReference type="PROSITE" id="PS50853">
    <property type="entry name" value="FN3"/>
    <property type="match status" value="1"/>
</dbReference>
<evidence type="ECO:0000259" key="10">
    <source>
        <dbReference type="PROSITE" id="PS50853"/>
    </source>
</evidence>
<feature type="signal peptide" evidence="7">
    <location>
        <begin position="1"/>
        <end position="19"/>
    </location>
</feature>
<evidence type="ECO:0000256" key="4">
    <source>
        <dbReference type="ARBA" id="ARBA00022801"/>
    </source>
</evidence>
<dbReference type="Pfam" id="PF18962">
    <property type="entry name" value="Por_Secre_tail"/>
    <property type="match status" value="1"/>
</dbReference>
<dbReference type="SUPFAM" id="SSF49299">
    <property type="entry name" value="PKD domain"/>
    <property type="match status" value="2"/>
</dbReference>
<dbReference type="GO" id="GO:0005975">
    <property type="term" value="P:carbohydrate metabolic process"/>
    <property type="evidence" value="ECO:0007669"/>
    <property type="project" value="UniProtKB-ARBA"/>
</dbReference>
<dbReference type="PANTHER" id="PTHR30417:SF1">
    <property type="entry name" value="N-ACETYLMURAMOYL-L-ALANINE AMIDASE AMID"/>
    <property type="match status" value="1"/>
</dbReference>
<keyword evidence="6" id="KW-0961">Cell wall biogenesis/degradation</keyword>
<evidence type="ECO:0000313" key="11">
    <source>
        <dbReference type="EMBL" id="CAG5078250.1"/>
    </source>
</evidence>